<dbReference type="PANTHER" id="PTHR13113">
    <property type="entry name" value="ECSIT EVOLUTIONARILY CONSERVED SIGNALING INTERMEDIATE IN TOLL PATHWAYS"/>
    <property type="match status" value="1"/>
</dbReference>
<keyword evidence="14" id="KW-1185">Reference proteome</keyword>
<dbReference type="GO" id="GO:0007178">
    <property type="term" value="P:cell surface receptor protein serine/threonine kinase signaling pathway"/>
    <property type="evidence" value="ECO:0007669"/>
    <property type="project" value="TreeGrafter"/>
</dbReference>
<name>A0AA39LJR8_9BILA</name>
<gene>
    <name evidence="13" type="ORF">QR680_003441</name>
</gene>
<comment type="similarity">
    <text evidence="4">Belongs to the ECSIT family.</text>
</comment>
<keyword evidence="6" id="KW-0963">Cytoplasm</keyword>
<dbReference type="EMBL" id="JAUCMV010000005">
    <property type="protein sequence ID" value="KAK0400291.1"/>
    <property type="molecule type" value="Genomic_DNA"/>
</dbReference>
<feature type="domain" description="ECSIT C-terminal" evidence="12">
    <location>
        <begin position="280"/>
        <end position="403"/>
    </location>
</feature>
<protein>
    <recommendedName>
        <fullName evidence="5">Evolutionarily conserved signaling intermediate in Toll pathway, mitochondrial</fullName>
    </recommendedName>
</protein>
<evidence type="ECO:0000256" key="4">
    <source>
        <dbReference type="ARBA" id="ARBA00007674"/>
    </source>
</evidence>
<reference evidence="13" key="1">
    <citation type="submission" date="2023-06" db="EMBL/GenBank/DDBJ databases">
        <title>Genomic analysis of the entomopathogenic nematode Steinernema hermaphroditum.</title>
        <authorList>
            <person name="Schwarz E.M."/>
            <person name="Heppert J.K."/>
            <person name="Baniya A."/>
            <person name="Schwartz H.T."/>
            <person name="Tan C.-H."/>
            <person name="Antoshechkin I."/>
            <person name="Sternberg P.W."/>
            <person name="Goodrich-Blair H."/>
            <person name="Dillman A.R."/>
        </authorList>
    </citation>
    <scope>NUCLEOTIDE SEQUENCE</scope>
    <source>
        <strain evidence="13">PS9179</strain>
        <tissue evidence="13">Whole animal</tissue>
    </source>
</reference>
<evidence type="ECO:0000313" key="13">
    <source>
        <dbReference type="EMBL" id="KAK0400291.1"/>
    </source>
</evidence>
<sequence length="412" mass="48043">MMQRRVAASNAIKKISATPLLSHFHNGSGQEIALAKSFNEILSKQEERQYMNDYRVRTTLQSTRQLPSSSCKTERRREPSDRLLHVDQQFSSVPKEERNRVTFHAAIDLFRHNRTQTRGHVEFINTALNYLKEYGLHKDLETYKALLNVFPKGKMIPTNSFQKMFLHFPVQQNCCVKVLDLMEWHGVQPDKEVHDIVANAFGEWNFATKKIKRMLYWMPKLKHSNKYLDRRLVENKNLKAVELATIALKMMARDSGTNIDYAHYTHSIEFDDKWIVSAQSPLQRAVLAQLEDKSQLYVDAPRSVYVMDQRIEYAVLSTDPLPESFEEFDDDDVEDANRFETWKSPWERDPFSTKRNLHQQTDQTILGLAVFEECTQEAAAAWVNYLQKFAPRMSEFDVLFRLVPVDTSLRGA</sequence>
<dbReference type="InterPro" id="IPR029342">
    <property type="entry name" value="ECIST_C"/>
</dbReference>
<dbReference type="SMART" id="SM01284">
    <property type="entry name" value="ECSIT_Cterm"/>
    <property type="match status" value="1"/>
</dbReference>
<keyword evidence="10" id="KW-0496">Mitochondrion</keyword>
<evidence type="ECO:0000256" key="10">
    <source>
        <dbReference type="ARBA" id="ARBA00023128"/>
    </source>
</evidence>
<dbReference type="Pfam" id="PF14784">
    <property type="entry name" value="ECSIT_C"/>
    <property type="match status" value="1"/>
</dbReference>
<evidence type="ECO:0000256" key="7">
    <source>
        <dbReference type="ARBA" id="ARBA00022588"/>
    </source>
</evidence>
<dbReference type="GO" id="GO:0005739">
    <property type="term" value="C:mitochondrion"/>
    <property type="evidence" value="ECO:0007669"/>
    <property type="project" value="UniProtKB-SubCell"/>
</dbReference>
<evidence type="ECO:0000256" key="9">
    <source>
        <dbReference type="ARBA" id="ARBA00022946"/>
    </source>
</evidence>
<proteinExistence type="inferred from homology"/>
<dbReference type="PANTHER" id="PTHR13113:SF1">
    <property type="entry name" value="EVOLUTIONARILY CONSERVED SIGNALING INTERMEDIATE IN TOLL PATHWAY, MITOCHONDRIAL"/>
    <property type="match status" value="1"/>
</dbReference>
<dbReference type="Pfam" id="PF06239">
    <property type="entry name" value="ECSIT_N"/>
    <property type="match status" value="1"/>
</dbReference>
<dbReference type="Proteomes" id="UP001175271">
    <property type="component" value="Unassembled WGS sequence"/>
</dbReference>
<evidence type="ECO:0000256" key="5">
    <source>
        <dbReference type="ARBA" id="ARBA00019998"/>
    </source>
</evidence>
<keyword evidence="11" id="KW-0539">Nucleus</keyword>
<keyword evidence="7" id="KW-0399">Innate immunity</keyword>
<evidence type="ECO:0000256" key="8">
    <source>
        <dbReference type="ARBA" id="ARBA00022859"/>
    </source>
</evidence>
<dbReference type="GO" id="GO:0005634">
    <property type="term" value="C:nucleus"/>
    <property type="evidence" value="ECO:0007669"/>
    <property type="project" value="UniProtKB-SubCell"/>
</dbReference>
<dbReference type="InterPro" id="IPR010418">
    <property type="entry name" value="ECSIT"/>
</dbReference>
<evidence type="ECO:0000256" key="3">
    <source>
        <dbReference type="ARBA" id="ARBA00004496"/>
    </source>
</evidence>
<dbReference type="AlphaFoldDB" id="A0AA39LJR8"/>
<comment type="caution">
    <text evidence="13">The sequence shown here is derived from an EMBL/GenBank/DDBJ whole genome shotgun (WGS) entry which is preliminary data.</text>
</comment>
<dbReference type="InterPro" id="IPR046448">
    <property type="entry name" value="ECSIT_N"/>
</dbReference>
<keyword evidence="9" id="KW-0809">Transit peptide</keyword>
<evidence type="ECO:0000256" key="11">
    <source>
        <dbReference type="ARBA" id="ARBA00023242"/>
    </source>
</evidence>
<evidence type="ECO:0000256" key="2">
    <source>
        <dbReference type="ARBA" id="ARBA00004173"/>
    </source>
</evidence>
<evidence type="ECO:0000313" key="14">
    <source>
        <dbReference type="Proteomes" id="UP001175271"/>
    </source>
</evidence>
<dbReference type="Gene3D" id="1.25.40.10">
    <property type="entry name" value="Tetratricopeptide repeat domain"/>
    <property type="match status" value="1"/>
</dbReference>
<organism evidence="13 14">
    <name type="scientific">Steinernema hermaphroditum</name>
    <dbReference type="NCBI Taxonomy" id="289476"/>
    <lineage>
        <taxon>Eukaryota</taxon>
        <taxon>Metazoa</taxon>
        <taxon>Ecdysozoa</taxon>
        <taxon>Nematoda</taxon>
        <taxon>Chromadorea</taxon>
        <taxon>Rhabditida</taxon>
        <taxon>Tylenchina</taxon>
        <taxon>Panagrolaimomorpha</taxon>
        <taxon>Strongyloidoidea</taxon>
        <taxon>Steinernematidae</taxon>
        <taxon>Steinernema</taxon>
    </lineage>
</organism>
<accession>A0AA39LJR8</accession>
<dbReference type="GO" id="GO:0045087">
    <property type="term" value="P:innate immune response"/>
    <property type="evidence" value="ECO:0007669"/>
    <property type="project" value="UniProtKB-KW"/>
</dbReference>
<keyword evidence="8" id="KW-0391">Immunity</keyword>
<evidence type="ECO:0000256" key="1">
    <source>
        <dbReference type="ARBA" id="ARBA00004123"/>
    </source>
</evidence>
<evidence type="ECO:0000259" key="12">
    <source>
        <dbReference type="SMART" id="SM01284"/>
    </source>
</evidence>
<evidence type="ECO:0000256" key="6">
    <source>
        <dbReference type="ARBA" id="ARBA00022490"/>
    </source>
</evidence>
<dbReference type="InterPro" id="IPR011990">
    <property type="entry name" value="TPR-like_helical_dom_sf"/>
</dbReference>
<comment type="subcellular location">
    <subcellularLocation>
        <location evidence="3">Cytoplasm</location>
    </subcellularLocation>
    <subcellularLocation>
        <location evidence="2">Mitochondrion</location>
    </subcellularLocation>
    <subcellularLocation>
        <location evidence="1">Nucleus</location>
    </subcellularLocation>
</comment>